<accession>A0A4D7YUL5</accession>
<sequence length="78" mass="8561">MVASFDQPKILTQYSVKITDVQGSRALISASRYVSTLDAGGLDKTDVAYIALWLTFPVVVVVAACVFERFIERPSTMC</sequence>
<evidence type="ECO:0000313" key="3">
    <source>
        <dbReference type="Proteomes" id="UP000298649"/>
    </source>
</evidence>
<keyword evidence="1" id="KW-0812">Transmembrane</keyword>
<protein>
    <submittedName>
        <fullName evidence="2">Uncharacterized protein</fullName>
    </submittedName>
</protein>
<evidence type="ECO:0000256" key="1">
    <source>
        <dbReference type="SAM" id="Phobius"/>
    </source>
</evidence>
<dbReference type="Proteomes" id="UP000298649">
    <property type="component" value="Chromosome linear"/>
</dbReference>
<dbReference type="AlphaFoldDB" id="A0A4D7YUL5"/>
<reference evidence="2 3" key="1">
    <citation type="submission" date="2019-04" db="EMBL/GenBank/DDBJ databases">
        <title>Complete genome sequence of Agrobacterium tumefaciens CFBP7129.</title>
        <authorList>
            <person name="Haryono M."/>
            <person name="Lin Y.-C."/>
            <person name="Lai E.-M."/>
            <person name="Kuo C.-H."/>
        </authorList>
    </citation>
    <scope>NUCLEOTIDE SEQUENCE [LARGE SCALE GENOMIC DNA]</scope>
    <source>
        <strain evidence="2 3">CFBP7129</strain>
    </source>
</reference>
<keyword evidence="1" id="KW-0472">Membrane</keyword>
<feature type="transmembrane region" description="Helical" evidence="1">
    <location>
        <begin position="47"/>
        <end position="67"/>
    </location>
</feature>
<name>A0A4D7YUL5_AGRTU</name>
<keyword evidence="1" id="KW-1133">Transmembrane helix</keyword>
<organism evidence="2 3">
    <name type="scientific">Agrobacterium tumefaciens</name>
    <dbReference type="NCBI Taxonomy" id="358"/>
    <lineage>
        <taxon>Bacteria</taxon>
        <taxon>Pseudomonadati</taxon>
        <taxon>Pseudomonadota</taxon>
        <taxon>Alphaproteobacteria</taxon>
        <taxon>Hyphomicrobiales</taxon>
        <taxon>Rhizobiaceae</taxon>
        <taxon>Rhizobium/Agrobacterium group</taxon>
        <taxon>Agrobacterium</taxon>
        <taxon>Agrobacterium tumefaciens complex</taxon>
    </lineage>
</organism>
<gene>
    <name evidence="2" type="ORF">CFBP7129_25590</name>
</gene>
<evidence type="ECO:0000313" key="2">
    <source>
        <dbReference type="EMBL" id="QCL97466.1"/>
    </source>
</evidence>
<proteinExistence type="predicted"/>
<dbReference type="EMBL" id="CP039923">
    <property type="protein sequence ID" value="QCL97466.1"/>
    <property type="molecule type" value="Genomic_DNA"/>
</dbReference>